<sequence length="641" mass="72832">MPMYKDHPLLASDSLRLITLHPSGSEAAIEASVKTVDLSLKPTFFALSYTWGNPVHERHPYYREYDAVKYHISCDGEIVIVQQNLYEALWQLREEQIYSPLWIDAICINQNDDKERNHQLSLMPRIYCDASWVIIWLGRDDASTCDAVQYLDSFQHDLVMGSMVNHQDLAKLLRSIPSRQKQALNLLFRRRWFTRVWTLQEVLLPTRTRCLCGPYQLDIEAACLLAALSLRVISSDRATAGLFEDLDELLISQLGSASCVIAWHGTTGPAGGFGSRALLRYPEIDYKMEIPRTVKWLVALELFVHEARHRNCSKLEDKILAPLAFALHEQFAPETSDYIPLRRSVQRIIDCQIPVTELYLKFTRFMIDSMANLDILSRAHRDFPLNDATEELDLPSWVPRFHEAGRTSLIDDILFSQYNAAAHLGPYEAIKPSAEISELSVRAIFFARIVQISNYSAPANSPTEWLTYVHKSERFKQEVASSNCGDLAHAVTRALGDRLNELIKRNAEAQKRRDEYLRSISSVVGLIQAKTPVGVEAARAVLNSYGVVIREGLTSSQQVSRRNIRKLFRFDIRGQRLIGVAPVASQESDHLCILQGAKVPFVIRETLVAGRYMLVGEVFAENFMHGELRCLNFSDKVIILV</sequence>
<reference evidence="3" key="1">
    <citation type="submission" date="2011-06" db="EMBL/GenBank/DDBJ databases">
        <title>The Genome Sequence of Fusarium oxysporum Fo47.</title>
        <authorList>
            <consortium name="The Broad Institute Genome Sequencing Platform"/>
            <person name="Ma L.-J."/>
            <person name="Gale L.R."/>
            <person name="Schwartz D.C."/>
            <person name="Zhou S."/>
            <person name="Corby-Kistler H."/>
            <person name="Young S.K."/>
            <person name="Zeng Q."/>
            <person name="Gargeya S."/>
            <person name="Fitzgerald M."/>
            <person name="Haas B."/>
            <person name="Abouelleil A."/>
            <person name="Alvarado L."/>
            <person name="Arachchi H.M."/>
            <person name="Berlin A."/>
            <person name="Brown A."/>
            <person name="Chapman S.B."/>
            <person name="Chen Z."/>
            <person name="Dunbar C."/>
            <person name="Freedman E."/>
            <person name="Gearin G."/>
            <person name="Gellesch M."/>
            <person name="Goldberg J."/>
            <person name="Griggs A."/>
            <person name="Gujja S."/>
            <person name="Heiman D."/>
            <person name="Howarth C."/>
            <person name="Larson L."/>
            <person name="Lui A."/>
            <person name="MacDonald P.J.P."/>
            <person name="Mehta T."/>
            <person name="Montmayeur A."/>
            <person name="Murphy C."/>
            <person name="Neiman D."/>
            <person name="Pearson M."/>
            <person name="Priest M."/>
            <person name="Roberts A."/>
            <person name="Saif S."/>
            <person name="Shea T."/>
            <person name="Shenoy N."/>
            <person name="Sisk P."/>
            <person name="Stolte C."/>
            <person name="Sykes S."/>
            <person name="Wortman J."/>
            <person name="Nusbaum C."/>
            <person name="Birren B."/>
        </authorList>
    </citation>
    <scope>NUCLEOTIDE SEQUENCE [LARGE SCALE GENOMIC DNA]</scope>
    <source>
        <strain evidence="3">Fo47</strain>
    </source>
</reference>
<dbReference type="Proteomes" id="UP000030766">
    <property type="component" value="Unassembled WGS sequence"/>
</dbReference>
<name>W9JGT5_FUSOX</name>
<dbReference type="InterPro" id="IPR010730">
    <property type="entry name" value="HET"/>
</dbReference>
<dbReference type="EMBL" id="JH717918">
    <property type="protein sequence ID" value="EWZ28875.1"/>
    <property type="molecule type" value="Genomic_DNA"/>
</dbReference>
<gene>
    <name evidence="3" type="ORF">FOZG_17432</name>
</gene>
<organism evidence="3">
    <name type="scientific">Fusarium oxysporum Fo47</name>
    <dbReference type="NCBI Taxonomy" id="660027"/>
    <lineage>
        <taxon>Eukaryota</taxon>
        <taxon>Fungi</taxon>
        <taxon>Dikarya</taxon>
        <taxon>Ascomycota</taxon>
        <taxon>Pezizomycotina</taxon>
        <taxon>Sordariomycetes</taxon>
        <taxon>Hypocreomycetidae</taxon>
        <taxon>Hypocreales</taxon>
        <taxon>Nectriaceae</taxon>
        <taxon>Fusarium</taxon>
        <taxon>Fusarium oxysporum species complex</taxon>
    </lineage>
</organism>
<feature type="coiled-coil region" evidence="1">
    <location>
        <begin position="492"/>
        <end position="519"/>
    </location>
</feature>
<accession>W9JGT5</accession>
<dbReference type="Pfam" id="PF06985">
    <property type="entry name" value="HET"/>
    <property type="match status" value="1"/>
</dbReference>
<feature type="domain" description="Heterokaryon incompatibility" evidence="2">
    <location>
        <begin position="44"/>
        <end position="201"/>
    </location>
</feature>
<dbReference type="AlphaFoldDB" id="W9JGT5"/>
<evidence type="ECO:0000313" key="3">
    <source>
        <dbReference type="EMBL" id="EWZ28875.1"/>
    </source>
</evidence>
<dbReference type="Pfam" id="PF26639">
    <property type="entry name" value="Het-6_barrel"/>
    <property type="match status" value="1"/>
</dbReference>
<reference evidence="3" key="2">
    <citation type="submission" date="2012-06" db="EMBL/GenBank/DDBJ databases">
        <title>Annotation of the Genome Sequence of Fusarium oxysporum Fo47.</title>
        <authorList>
            <consortium name="The Broad Institute Genomics Platform"/>
            <person name="Ma L.-J."/>
            <person name="Corby-Kistler H."/>
            <person name="Broz K."/>
            <person name="Gale L.R."/>
            <person name="Jonkers W."/>
            <person name="O'Donnell K."/>
            <person name="Ploetz R."/>
            <person name="Steinberg C."/>
            <person name="Schwartz D.C."/>
            <person name="VanEtten H."/>
            <person name="Zhou S."/>
            <person name="Young S.K."/>
            <person name="Zeng Q."/>
            <person name="Gargeya S."/>
            <person name="Fitzgerald M."/>
            <person name="Abouelleil A."/>
            <person name="Alvarado L."/>
            <person name="Chapman S.B."/>
            <person name="Gainer-Dewar J."/>
            <person name="Goldberg J."/>
            <person name="Griggs A."/>
            <person name="Gujja S."/>
            <person name="Hansen M."/>
            <person name="Howarth C."/>
            <person name="Imamovic A."/>
            <person name="Ireland A."/>
            <person name="Larimer J."/>
            <person name="McCowan C."/>
            <person name="Murphy C."/>
            <person name="Pearson M."/>
            <person name="Poon T.W."/>
            <person name="Priest M."/>
            <person name="Roberts A."/>
            <person name="Saif S."/>
            <person name="Shea T."/>
            <person name="Sykes S."/>
            <person name="Wortman J."/>
            <person name="Nusbaum C."/>
            <person name="Birren B."/>
        </authorList>
    </citation>
    <scope>NUCLEOTIDE SEQUENCE</scope>
    <source>
        <strain evidence="3">Fo47</strain>
    </source>
</reference>
<evidence type="ECO:0000256" key="1">
    <source>
        <dbReference type="SAM" id="Coils"/>
    </source>
</evidence>
<dbReference type="VEuPathDB" id="FungiDB:FOZG_17432"/>
<keyword evidence="1" id="KW-0175">Coiled coil</keyword>
<proteinExistence type="predicted"/>
<dbReference type="PANTHER" id="PTHR24148">
    <property type="entry name" value="ANKYRIN REPEAT DOMAIN-CONTAINING PROTEIN 39 HOMOLOG-RELATED"/>
    <property type="match status" value="1"/>
</dbReference>
<evidence type="ECO:0000259" key="2">
    <source>
        <dbReference type="Pfam" id="PF06985"/>
    </source>
</evidence>
<dbReference type="HOGENOM" id="CLU_004184_7_2_1"/>
<protein>
    <recommendedName>
        <fullName evidence="2">Heterokaryon incompatibility domain-containing protein</fullName>
    </recommendedName>
</protein>
<dbReference type="PANTHER" id="PTHR24148:SF64">
    <property type="entry name" value="HETEROKARYON INCOMPATIBILITY DOMAIN-CONTAINING PROTEIN"/>
    <property type="match status" value="1"/>
</dbReference>
<dbReference type="InterPro" id="IPR052895">
    <property type="entry name" value="HetReg/Transcr_Mod"/>
</dbReference>